<dbReference type="SUPFAM" id="SSF54909">
    <property type="entry name" value="Dimeric alpha+beta barrel"/>
    <property type="match status" value="1"/>
</dbReference>
<dbReference type="PROSITE" id="PS51502">
    <property type="entry name" value="S_R_A_B_BARREL"/>
    <property type="match status" value="1"/>
</dbReference>
<dbReference type="InterPro" id="IPR013097">
    <property type="entry name" value="Dabb"/>
</dbReference>
<dbReference type="PANTHER" id="PTHR37832:SF1">
    <property type="entry name" value="STRESS-RESPONSE A_B BARREL DOMAIN-CONTAINING PROTEIN"/>
    <property type="match status" value="1"/>
</dbReference>
<dbReference type="Gene3D" id="3.30.70.100">
    <property type="match status" value="1"/>
</dbReference>
<dbReference type="AlphaFoldDB" id="A0A061ARY0"/>
<sequence>MTIHHTVFWKFNGQQPANFVDQLREKAKGMVGVIPGLTKVEVGPPMPLTKARSQGWEAMLYAELESEEALKAYAPHPAHEEFKKLPEPYKTDIMAFDIEA</sequence>
<dbReference type="OrthoDB" id="42919at2759"/>
<gene>
    <name evidence="2" type="ORF">RHTO0S_02e14950g</name>
</gene>
<accession>A0A061ARY0</accession>
<dbReference type="EMBL" id="LK052937">
    <property type="protein sequence ID" value="CDR37443.1"/>
    <property type="molecule type" value="Genomic_DNA"/>
</dbReference>
<organism evidence="2">
    <name type="scientific">Rhodotorula toruloides</name>
    <name type="common">Yeast</name>
    <name type="synonym">Rhodosporidium toruloides</name>
    <dbReference type="NCBI Taxonomy" id="5286"/>
    <lineage>
        <taxon>Eukaryota</taxon>
        <taxon>Fungi</taxon>
        <taxon>Dikarya</taxon>
        <taxon>Basidiomycota</taxon>
        <taxon>Pucciniomycotina</taxon>
        <taxon>Microbotryomycetes</taxon>
        <taxon>Sporidiobolales</taxon>
        <taxon>Sporidiobolaceae</taxon>
        <taxon>Rhodotorula</taxon>
    </lineage>
</organism>
<evidence type="ECO:0000259" key="1">
    <source>
        <dbReference type="PROSITE" id="PS51502"/>
    </source>
</evidence>
<proteinExistence type="predicted"/>
<dbReference type="SMART" id="SM00886">
    <property type="entry name" value="Dabb"/>
    <property type="match status" value="1"/>
</dbReference>
<dbReference type="PANTHER" id="PTHR37832">
    <property type="entry name" value="BLL2683 PROTEIN"/>
    <property type="match status" value="1"/>
</dbReference>
<reference evidence="2" key="1">
    <citation type="journal article" date="2014" name="Genome Announc.">
        <title>Draft genome sequence of Rhodosporidium toruloides CECT1137, an oleaginous yeast of biotechnological interest.</title>
        <authorList>
            <person name="Morin N."/>
            <person name="Calcas X."/>
            <person name="Devillers H."/>
            <person name="Durrens P."/>
            <person name="Sherman D.J."/>
            <person name="Nicaud J.-M."/>
            <person name="Neuveglise C."/>
        </authorList>
    </citation>
    <scope>NUCLEOTIDE SEQUENCE</scope>
    <source>
        <strain evidence="2">CECT1137</strain>
    </source>
</reference>
<evidence type="ECO:0000313" key="2">
    <source>
        <dbReference type="EMBL" id="CDR37443.1"/>
    </source>
</evidence>
<dbReference type="InterPro" id="IPR011008">
    <property type="entry name" value="Dimeric_a/b-barrel"/>
</dbReference>
<feature type="domain" description="Stress-response A/B barrel" evidence="1">
    <location>
        <begin position="3"/>
        <end position="98"/>
    </location>
</feature>
<name>A0A061ARY0_RHOTO</name>
<dbReference type="Pfam" id="PF07876">
    <property type="entry name" value="Dabb"/>
    <property type="match status" value="1"/>
</dbReference>
<protein>
    <submittedName>
        <fullName evidence="2">RHTO0S02e14950g1_1</fullName>
    </submittedName>
</protein>